<dbReference type="GeneID" id="28977654"/>
<feature type="domain" description="Rhodanese" evidence="3">
    <location>
        <begin position="42"/>
        <end position="160"/>
    </location>
</feature>
<dbReference type="OrthoDB" id="270167at2759"/>
<gene>
    <name evidence="4" type="ORF">RHOBADRAFT_54225</name>
</gene>
<evidence type="ECO:0000313" key="4">
    <source>
        <dbReference type="EMBL" id="KPV74391.1"/>
    </source>
</evidence>
<keyword evidence="2" id="KW-0677">Repeat</keyword>
<dbReference type="PROSITE" id="PS50206">
    <property type="entry name" value="RHODANESE_3"/>
    <property type="match status" value="2"/>
</dbReference>
<dbReference type="CDD" id="cd01448">
    <property type="entry name" value="TST_Repeat_1"/>
    <property type="match status" value="1"/>
</dbReference>
<dbReference type="InterPro" id="IPR045078">
    <property type="entry name" value="TST/MPST-like"/>
</dbReference>
<feature type="domain" description="Rhodanese" evidence="3">
    <location>
        <begin position="232"/>
        <end position="361"/>
    </location>
</feature>
<dbReference type="PANTHER" id="PTHR11364">
    <property type="entry name" value="THIOSULFATE SULFERTANSFERASE"/>
    <property type="match status" value="1"/>
</dbReference>
<dbReference type="OMA" id="NNNWFAS"/>
<dbReference type="InterPro" id="IPR036873">
    <property type="entry name" value="Rhodanese-like_dom_sf"/>
</dbReference>
<dbReference type="Gene3D" id="3.40.250.10">
    <property type="entry name" value="Rhodanese-like domain"/>
    <property type="match status" value="2"/>
</dbReference>
<proteinExistence type="predicted"/>
<dbReference type="RefSeq" id="XP_018270440.1">
    <property type="nucleotide sequence ID" value="XM_018417206.1"/>
</dbReference>
<organism evidence="4 5">
    <name type="scientific">Rhodotorula graminis (strain WP1)</name>
    <dbReference type="NCBI Taxonomy" id="578459"/>
    <lineage>
        <taxon>Eukaryota</taxon>
        <taxon>Fungi</taxon>
        <taxon>Dikarya</taxon>
        <taxon>Basidiomycota</taxon>
        <taxon>Pucciniomycotina</taxon>
        <taxon>Microbotryomycetes</taxon>
        <taxon>Sporidiobolales</taxon>
        <taxon>Sporidiobolaceae</taxon>
        <taxon>Rhodotorula</taxon>
    </lineage>
</organism>
<reference evidence="4 5" key="1">
    <citation type="journal article" date="2015" name="Front. Microbiol.">
        <title>Genome sequence of the plant growth promoting endophytic yeast Rhodotorula graminis WP1.</title>
        <authorList>
            <person name="Firrincieli A."/>
            <person name="Otillar R."/>
            <person name="Salamov A."/>
            <person name="Schmutz J."/>
            <person name="Khan Z."/>
            <person name="Redman R.S."/>
            <person name="Fleck N.D."/>
            <person name="Lindquist E."/>
            <person name="Grigoriev I.V."/>
            <person name="Doty S.L."/>
        </authorList>
    </citation>
    <scope>NUCLEOTIDE SEQUENCE [LARGE SCALE GENOMIC DNA]</scope>
    <source>
        <strain evidence="4 5">WP1</strain>
    </source>
</reference>
<dbReference type="InterPro" id="IPR001763">
    <property type="entry name" value="Rhodanese-like_dom"/>
</dbReference>
<dbReference type="PANTHER" id="PTHR11364:SF27">
    <property type="entry name" value="SULFURTRANSFERASE"/>
    <property type="match status" value="1"/>
</dbReference>
<keyword evidence="5" id="KW-1185">Reference proteome</keyword>
<dbReference type="GO" id="GO:0005739">
    <property type="term" value="C:mitochondrion"/>
    <property type="evidence" value="ECO:0007669"/>
    <property type="project" value="TreeGrafter"/>
</dbReference>
<dbReference type="Proteomes" id="UP000053890">
    <property type="component" value="Unassembled WGS sequence"/>
</dbReference>
<evidence type="ECO:0000259" key="3">
    <source>
        <dbReference type="PROSITE" id="PS50206"/>
    </source>
</evidence>
<sequence>MLFARSALRSSPLLATSVSRRALSTKPVSLLTPAELRELLASSSPPVVLDASWHMPNAERYAFREWRHKRIEGSGFWDVDQIATKSDKGVPHNMPSTEQFEDACGRLAIKRDDHVVVYDSVGVFSSPRTAFTFKHFGHERVSVLDGGLPRWIAEGNPIDEQRPMNPNPHELEGTGQRAEYRPILSEIMFAGKPRIESYFIADIEEEFTEYKVEAVRDDVRQWEDVDANIAKGDKGAVVVDARPAGRFHGTEPEPREGLESGHMPLAASVPFSTVLSPESSTSPPYKTLLPPADLDKVFSDALGAERWALVKQGDRPVIGTCGSGMTAAVLWLALQRAGAPPIDIYDESWTGYAQRAESKIVKD</sequence>
<dbReference type="EMBL" id="KQ474080">
    <property type="protein sequence ID" value="KPV74391.1"/>
    <property type="molecule type" value="Genomic_DNA"/>
</dbReference>
<evidence type="ECO:0000256" key="1">
    <source>
        <dbReference type="ARBA" id="ARBA00022679"/>
    </source>
</evidence>
<dbReference type="Pfam" id="PF00581">
    <property type="entry name" value="Rhodanese"/>
    <property type="match status" value="2"/>
</dbReference>
<dbReference type="GO" id="GO:0004792">
    <property type="term" value="F:thiosulfate-cyanide sulfurtransferase activity"/>
    <property type="evidence" value="ECO:0007669"/>
    <property type="project" value="TreeGrafter"/>
</dbReference>
<dbReference type="CDD" id="cd01449">
    <property type="entry name" value="TST_Repeat_2"/>
    <property type="match status" value="1"/>
</dbReference>
<dbReference type="AlphaFoldDB" id="A0A194S4P2"/>
<keyword evidence="1" id="KW-0808">Transferase</keyword>
<dbReference type="SMART" id="SM00450">
    <property type="entry name" value="RHOD"/>
    <property type="match status" value="2"/>
</dbReference>
<name>A0A194S4P2_RHOGW</name>
<accession>A0A194S4P2</accession>
<evidence type="ECO:0000256" key="2">
    <source>
        <dbReference type="ARBA" id="ARBA00022737"/>
    </source>
</evidence>
<evidence type="ECO:0000313" key="5">
    <source>
        <dbReference type="Proteomes" id="UP000053890"/>
    </source>
</evidence>
<dbReference type="SUPFAM" id="SSF52821">
    <property type="entry name" value="Rhodanese/Cell cycle control phosphatase"/>
    <property type="match status" value="2"/>
</dbReference>
<dbReference type="STRING" id="578459.A0A194S4P2"/>
<protein>
    <recommendedName>
        <fullName evidence="3">Rhodanese domain-containing protein</fullName>
    </recommendedName>
</protein>